<dbReference type="InterPro" id="IPR023346">
    <property type="entry name" value="Lysozyme-like_dom_sf"/>
</dbReference>
<accession>A0A7Y9K3U4</accession>
<evidence type="ECO:0000313" key="8">
    <source>
        <dbReference type="EMBL" id="NYD91384.1"/>
    </source>
</evidence>
<evidence type="ECO:0000256" key="6">
    <source>
        <dbReference type="RuleBase" id="RU003788"/>
    </source>
</evidence>
<feature type="chain" id="PRO_5031123363" description="Lysozyme" evidence="7">
    <location>
        <begin position="23"/>
        <end position="187"/>
    </location>
</feature>
<keyword evidence="9" id="KW-1185">Reference proteome</keyword>
<dbReference type="AlphaFoldDB" id="A0A7Y9K3U4"/>
<evidence type="ECO:0000256" key="1">
    <source>
        <dbReference type="ARBA" id="ARBA00000632"/>
    </source>
</evidence>
<evidence type="ECO:0000256" key="4">
    <source>
        <dbReference type="ARBA" id="ARBA00022801"/>
    </source>
</evidence>
<dbReference type="PANTHER" id="PTHR38107">
    <property type="match status" value="1"/>
</dbReference>
<reference evidence="8 9" key="1">
    <citation type="submission" date="2020-07" db="EMBL/GenBank/DDBJ databases">
        <authorList>
            <person name="Partida-Martinez L."/>
            <person name="Huntemann M."/>
            <person name="Clum A."/>
            <person name="Wang J."/>
            <person name="Palaniappan K."/>
            <person name="Ritter S."/>
            <person name="Chen I.-M."/>
            <person name="Stamatis D."/>
            <person name="Reddy T."/>
            <person name="O'Malley R."/>
            <person name="Daum C."/>
            <person name="Shapiro N."/>
            <person name="Ivanova N."/>
            <person name="Kyrpides N."/>
            <person name="Woyke T."/>
        </authorList>
    </citation>
    <scope>NUCLEOTIDE SEQUENCE [LARGE SCALE GENOMIC DNA]</scope>
    <source>
        <strain evidence="8 9">AS2.3</strain>
    </source>
</reference>
<comment type="similarity">
    <text evidence="6">Belongs to the glycosyl hydrolase 24 family.</text>
</comment>
<dbReference type="EMBL" id="JACCBY010000005">
    <property type="protein sequence ID" value="NYD91384.1"/>
    <property type="molecule type" value="Genomic_DNA"/>
</dbReference>
<dbReference type="CDD" id="cd16900">
    <property type="entry name" value="endolysin_R21-like"/>
    <property type="match status" value="1"/>
</dbReference>
<evidence type="ECO:0000256" key="5">
    <source>
        <dbReference type="ARBA" id="ARBA00023295"/>
    </source>
</evidence>
<gene>
    <name evidence="8" type="ORF">HD841_003192</name>
</gene>
<reference evidence="8 9" key="2">
    <citation type="submission" date="2020-08" db="EMBL/GenBank/DDBJ databases">
        <title>The Agave Microbiome: Exploring the role of microbial communities in plant adaptations to desert environments.</title>
        <authorList>
            <person name="Partida-Martinez L.P."/>
        </authorList>
    </citation>
    <scope>NUCLEOTIDE SEQUENCE [LARGE SCALE GENOMIC DNA]</scope>
    <source>
        <strain evidence="8 9">AS2.3</strain>
    </source>
</reference>
<dbReference type="GO" id="GO:0031640">
    <property type="term" value="P:killing of cells of another organism"/>
    <property type="evidence" value="ECO:0007669"/>
    <property type="project" value="UniProtKB-KW"/>
</dbReference>
<keyword evidence="2 6" id="KW-0929">Antimicrobial</keyword>
<evidence type="ECO:0000256" key="2">
    <source>
        <dbReference type="ARBA" id="ARBA00022529"/>
    </source>
</evidence>
<dbReference type="PANTHER" id="PTHR38107:SF3">
    <property type="entry name" value="LYSOZYME RRRD-RELATED"/>
    <property type="match status" value="1"/>
</dbReference>
<evidence type="ECO:0000313" key="9">
    <source>
        <dbReference type="Proteomes" id="UP000517753"/>
    </source>
</evidence>
<evidence type="ECO:0000256" key="7">
    <source>
        <dbReference type="SAM" id="SignalP"/>
    </source>
</evidence>
<dbReference type="Pfam" id="PF00959">
    <property type="entry name" value="Phage_lysozyme"/>
    <property type="match status" value="1"/>
</dbReference>
<dbReference type="GO" id="GO:0016998">
    <property type="term" value="P:cell wall macromolecule catabolic process"/>
    <property type="evidence" value="ECO:0007669"/>
    <property type="project" value="InterPro"/>
</dbReference>
<dbReference type="GO" id="GO:0009253">
    <property type="term" value="P:peptidoglycan catabolic process"/>
    <property type="evidence" value="ECO:0007669"/>
    <property type="project" value="InterPro"/>
</dbReference>
<feature type="signal peptide" evidence="7">
    <location>
        <begin position="1"/>
        <end position="22"/>
    </location>
</feature>
<dbReference type="SUPFAM" id="SSF53955">
    <property type="entry name" value="Lysozyme-like"/>
    <property type="match status" value="1"/>
</dbReference>
<keyword evidence="3 6" id="KW-0081">Bacteriolytic enzyme</keyword>
<dbReference type="Proteomes" id="UP000517753">
    <property type="component" value="Unassembled WGS sequence"/>
</dbReference>
<dbReference type="InterPro" id="IPR002196">
    <property type="entry name" value="Glyco_hydro_24"/>
</dbReference>
<comment type="catalytic activity">
    <reaction evidence="1 6">
        <text>Hydrolysis of (1-&gt;4)-beta-linkages between N-acetylmuramic acid and N-acetyl-D-glucosamine residues in a peptidoglycan and between N-acetyl-D-glucosamine residues in chitodextrins.</text>
        <dbReference type="EC" id="3.2.1.17"/>
    </reaction>
</comment>
<dbReference type="EC" id="3.2.1.17" evidence="6"/>
<comment type="caution">
    <text evidence="8">The sequence shown here is derived from an EMBL/GenBank/DDBJ whole genome shotgun (WGS) entry which is preliminary data.</text>
</comment>
<keyword evidence="4 6" id="KW-0378">Hydrolase</keyword>
<dbReference type="InterPro" id="IPR034690">
    <property type="entry name" value="Endolysin_T4_type"/>
</dbReference>
<dbReference type="Gene3D" id="1.10.530.40">
    <property type="match status" value="1"/>
</dbReference>
<dbReference type="InterPro" id="IPR051018">
    <property type="entry name" value="Bacteriophage_GH24"/>
</dbReference>
<sequence length="187" mass="19660">MMADLAKPIAKTLAAVLGSVLAATTLFTTIPAEESGRKVAVTIAPSGEATVRHISGPQYLRAYLDAVNVPTACDGITRGVRMGQTFTEAQCTAKLQFELVDTASHVIACVPALYGRGNQAAAAVSLAYNIGWPSFCRSTAARRFNAGSWVAGCNAFAMWNKAKGRVLAGLVARRERERALCLTGLAA</sequence>
<keyword evidence="7" id="KW-0732">Signal</keyword>
<dbReference type="HAMAP" id="MF_04110">
    <property type="entry name" value="ENDOLYSIN_T4"/>
    <property type="match status" value="1"/>
</dbReference>
<dbReference type="InterPro" id="IPR023347">
    <property type="entry name" value="Lysozyme_dom_sf"/>
</dbReference>
<organism evidence="8 9">
    <name type="scientific">Sphingomonas melonis</name>
    <dbReference type="NCBI Taxonomy" id="152682"/>
    <lineage>
        <taxon>Bacteria</taxon>
        <taxon>Pseudomonadati</taxon>
        <taxon>Pseudomonadota</taxon>
        <taxon>Alphaproteobacteria</taxon>
        <taxon>Sphingomonadales</taxon>
        <taxon>Sphingomonadaceae</taxon>
        <taxon>Sphingomonas</taxon>
    </lineage>
</organism>
<dbReference type="GO" id="GO:0003796">
    <property type="term" value="F:lysozyme activity"/>
    <property type="evidence" value="ECO:0007669"/>
    <property type="project" value="UniProtKB-EC"/>
</dbReference>
<proteinExistence type="inferred from homology"/>
<protein>
    <recommendedName>
        <fullName evidence="6">Lysozyme</fullName>
        <ecNumber evidence="6">3.2.1.17</ecNumber>
    </recommendedName>
</protein>
<dbReference type="GO" id="GO:0042742">
    <property type="term" value="P:defense response to bacterium"/>
    <property type="evidence" value="ECO:0007669"/>
    <property type="project" value="UniProtKB-KW"/>
</dbReference>
<name>A0A7Y9K3U4_9SPHN</name>
<evidence type="ECO:0000256" key="3">
    <source>
        <dbReference type="ARBA" id="ARBA00022638"/>
    </source>
</evidence>
<keyword evidence="5 6" id="KW-0326">Glycosidase</keyword>